<evidence type="ECO:0000256" key="1">
    <source>
        <dbReference type="ARBA" id="ARBA00008987"/>
    </source>
</evidence>
<dbReference type="Gene3D" id="3.40.30.10">
    <property type="entry name" value="Glutaredoxin"/>
    <property type="match status" value="1"/>
</dbReference>
<organism evidence="8 9">
    <name type="scientific">Mucilaginibacter pedocola</name>
    <dbReference type="NCBI Taxonomy" id="1792845"/>
    <lineage>
        <taxon>Bacteria</taxon>
        <taxon>Pseudomonadati</taxon>
        <taxon>Bacteroidota</taxon>
        <taxon>Sphingobacteriia</taxon>
        <taxon>Sphingobacteriales</taxon>
        <taxon>Sphingobacteriaceae</taxon>
        <taxon>Mucilaginibacter</taxon>
    </lineage>
</organism>
<dbReference type="GO" id="GO:0015035">
    <property type="term" value="F:protein-disulfide reductase activity"/>
    <property type="evidence" value="ECO:0007669"/>
    <property type="project" value="InterPro"/>
</dbReference>
<dbReference type="Pfam" id="PF00085">
    <property type="entry name" value="Thioredoxin"/>
    <property type="match status" value="1"/>
</dbReference>
<dbReference type="PANTHER" id="PTHR45663">
    <property type="entry name" value="GEO12009P1"/>
    <property type="match status" value="1"/>
</dbReference>
<evidence type="ECO:0000313" key="8">
    <source>
        <dbReference type="EMBL" id="OOQ58772.1"/>
    </source>
</evidence>
<evidence type="ECO:0000256" key="2">
    <source>
        <dbReference type="ARBA" id="ARBA00022448"/>
    </source>
</evidence>
<dbReference type="RefSeq" id="WP_078349482.1">
    <property type="nucleotide sequence ID" value="NZ_MBTF01000023.1"/>
</dbReference>
<dbReference type="SUPFAM" id="SSF52833">
    <property type="entry name" value="Thioredoxin-like"/>
    <property type="match status" value="1"/>
</dbReference>
<dbReference type="GO" id="GO:0005829">
    <property type="term" value="C:cytosol"/>
    <property type="evidence" value="ECO:0007669"/>
    <property type="project" value="TreeGrafter"/>
</dbReference>
<evidence type="ECO:0000256" key="5">
    <source>
        <dbReference type="ARBA" id="ARBA00023284"/>
    </source>
</evidence>
<evidence type="ECO:0000313" key="9">
    <source>
        <dbReference type="Proteomes" id="UP000189739"/>
    </source>
</evidence>
<evidence type="ECO:0000259" key="7">
    <source>
        <dbReference type="PROSITE" id="PS51352"/>
    </source>
</evidence>
<dbReference type="GO" id="GO:0045454">
    <property type="term" value="P:cell redox homeostasis"/>
    <property type="evidence" value="ECO:0007669"/>
    <property type="project" value="TreeGrafter"/>
</dbReference>
<keyword evidence="5" id="KW-0676">Redox-active center</keyword>
<keyword evidence="4" id="KW-1015">Disulfide bond</keyword>
<dbReference type="Proteomes" id="UP000189739">
    <property type="component" value="Unassembled WGS sequence"/>
</dbReference>
<keyword evidence="3" id="KW-0249">Electron transport</keyword>
<evidence type="ECO:0000256" key="6">
    <source>
        <dbReference type="PIRNR" id="PIRNR000077"/>
    </source>
</evidence>
<keyword evidence="2" id="KW-0813">Transport</keyword>
<comment type="caution">
    <text evidence="8">The sequence shown here is derived from an EMBL/GenBank/DDBJ whole genome shotgun (WGS) entry which is preliminary data.</text>
</comment>
<evidence type="ECO:0000256" key="3">
    <source>
        <dbReference type="ARBA" id="ARBA00022982"/>
    </source>
</evidence>
<dbReference type="InterPro" id="IPR036249">
    <property type="entry name" value="Thioredoxin-like_sf"/>
</dbReference>
<proteinExistence type="inferred from homology"/>
<dbReference type="PIRSF" id="PIRSF000077">
    <property type="entry name" value="Thioredoxin"/>
    <property type="match status" value="1"/>
</dbReference>
<reference evidence="8 9" key="1">
    <citation type="submission" date="2016-07" db="EMBL/GenBank/DDBJ databases">
        <title>Genomic analysis of zinc-resistant bacterium Mucilaginibacter pedocola TBZ30.</title>
        <authorList>
            <person name="Huang J."/>
            <person name="Tang J."/>
        </authorList>
    </citation>
    <scope>NUCLEOTIDE SEQUENCE [LARGE SCALE GENOMIC DNA]</scope>
    <source>
        <strain evidence="8 9">TBZ30</strain>
    </source>
</reference>
<dbReference type="STRING" id="1792845.BC343_08960"/>
<keyword evidence="9" id="KW-1185">Reference proteome</keyword>
<evidence type="ECO:0000256" key="4">
    <source>
        <dbReference type="ARBA" id="ARBA00023157"/>
    </source>
</evidence>
<dbReference type="OrthoDB" id="9790390at2"/>
<dbReference type="PANTHER" id="PTHR45663:SF11">
    <property type="entry name" value="GEO12009P1"/>
    <property type="match status" value="1"/>
</dbReference>
<gene>
    <name evidence="8" type="ORF">BC343_08960</name>
</gene>
<dbReference type="AlphaFoldDB" id="A0A1S9PCR4"/>
<sequence>MALTITDDNFEELVLHANKPVLLDICAEWCGASNMVNPVIEQIYQEYQGKAIVAKLDADCNPITPKRYGVRNIPALLFFKNGEVVDKQIGAAPKAVVAALLDKQF</sequence>
<dbReference type="InterPro" id="IPR005746">
    <property type="entry name" value="Thioredoxin"/>
</dbReference>
<accession>A0A1S9PCR4</accession>
<feature type="domain" description="Thioredoxin" evidence="7">
    <location>
        <begin position="1"/>
        <end position="105"/>
    </location>
</feature>
<dbReference type="InterPro" id="IPR013766">
    <property type="entry name" value="Thioredoxin_domain"/>
</dbReference>
<dbReference type="FunFam" id="3.40.30.10:FF:000001">
    <property type="entry name" value="Thioredoxin"/>
    <property type="match status" value="1"/>
</dbReference>
<protein>
    <recommendedName>
        <fullName evidence="6">Thioredoxin</fullName>
    </recommendedName>
</protein>
<dbReference type="EMBL" id="MBTF01000023">
    <property type="protein sequence ID" value="OOQ58772.1"/>
    <property type="molecule type" value="Genomic_DNA"/>
</dbReference>
<dbReference type="PROSITE" id="PS51352">
    <property type="entry name" value="THIOREDOXIN_2"/>
    <property type="match status" value="1"/>
</dbReference>
<name>A0A1S9PCR4_9SPHI</name>
<comment type="similarity">
    <text evidence="1 6">Belongs to the thioredoxin family.</text>
</comment>
<dbReference type="CDD" id="cd02947">
    <property type="entry name" value="TRX_family"/>
    <property type="match status" value="1"/>
</dbReference>